<evidence type="ECO:0000313" key="6">
    <source>
        <dbReference type="Proteomes" id="UP000195402"/>
    </source>
</evidence>
<dbReference type="InterPro" id="IPR036770">
    <property type="entry name" value="Ankyrin_rpt-contain_sf"/>
</dbReference>
<dbReference type="STRING" id="56857.A0A200RA13"/>
<dbReference type="Proteomes" id="UP000195402">
    <property type="component" value="Unassembled WGS sequence"/>
</dbReference>
<proteinExistence type="inferred from homology"/>
<dbReference type="Gene3D" id="1.25.40.20">
    <property type="entry name" value="Ankyrin repeat-containing domain"/>
    <property type="match status" value="1"/>
</dbReference>
<evidence type="ECO:0000313" key="5">
    <source>
        <dbReference type="EMBL" id="OVA19493.1"/>
    </source>
</evidence>
<dbReference type="PANTHER" id="PTHR24136:SF15">
    <property type="entry name" value="ANK_REP_REGION DOMAIN-CONTAINING PROTEIN"/>
    <property type="match status" value="1"/>
</dbReference>
<name>A0A200RA13_MACCD</name>
<dbReference type="PROSITE" id="PS50088">
    <property type="entry name" value="ANK_REPEAT"/>
    <property type="match status" value="1"/>
</dbReference>
<comment type="caution">
    <text evidence="5">The sequence shown here is derived from an EMBL/GenBank/DDBJ whole genome shotgun (WGS) entry which is preliminary data.</text>
</comment>
<dbReference type="InParanoid" id="A0A200RA13"/>
<dbReference type="SUPFAM" id="SSF48403">
    <property type="entry name" value="Ankyrin repeat"/>
    <property type="match status" value="1"/>
</dbReference>
<evidence type="ECO:0000256" key="2">
    <source>
        <dbReference type="ARBA" id="ARBA00022737"/>
    </source>
</evidence>
<feature type="repeat" description="ANK" evidence="4">
    <location>
        <begin position="104"/>
        <end position="136"/>
    </location>
</feature>
<keyword evidence="2" id="KW-0677">Repeat</keyword>
<reference evidence="5 6" key="1">
    <citation type="journal article" date="2017" name="Mol. Plant">
        <title>The Genome of Medicinal Plant Macleaya cordata Provides New Insights into Benzylisoquinoline Alkaloids Metabolism.</title>
        <authorList>
            <person name="Liu X."/>
            <person name="Liu Y."/>
            <person name="Huang P."/>
            <person name="Ma Y."/>
            <person name="Qing Z."/>
            <person name="Tang Q."/>
            <person name="Cao H."/>
            <person name="Cheng P."/>
            <person name="Zheng Y."/>
            <person name="Yuan Z."/>
            <person name="Zhou Y."/>
            <person name="Liu J."/>
            <person name="Tang Z."/>
            <person name="Zhuo Y."/>
            <person name="Zhang Y."/>
            <person name="Yu L."/>
            <person name="Huang J."/>
            <person name="Yang P."/>
            <person name="Peng Q."/>
            <person name="Zhang J."/>
            <person name="Jiang W."/>
            <person name="Zhang Z."/>
            <person name="Lin K."/>
            <person name="Ro D.K."/>
            <person name="Chen X."/>
            <person name="Xiong X."/>
            <person name="Shang Y."/>
            <person name="Huang S."/>
            <person name="Zeng J."/>
        </authorList>
    </citation>
    <scope>NUCLEOTIDE SEQUENCE [LARGE SCALE GENOMIC DNA]</scope>
    <source>
        <strain evidence="6">cv. BLH2017</strain>
        <tissue evidence="5">Root</tissue>
    </source>
</reference>
<keyword evidence="6" id="KW-1185">Reference proteome</keyword>
<dbReference type="EMBL" id="MVGT01000186">
    <property type="protein sequence ID" value="OVA19493.1"/>
    <property type="molecule type" value="Genomic_DNA"/>
</dbReference>
<gene>
    <name evidence="5" type="ORF">BVC80_9057g74</name>
</gene>
<dbReference type="InterPro" id="IPR002110">
    <property type="entry name" value="Ankyrin_rpt"/>
</dbReference>
<dbReference type="SMART" id="SM00248">
    <property type="entry name" value="ANK"/>
    <property type="match status" value="2"/>
</dbReference>
<dbReference type="InterPro" id="IPR051573">
    <property type="entry name" value="Ankyrin-SOCS_box_domain"/>
</dbReference>
<dbReference type="PROSITE" id="PS50297">
    <property type="entry name" value="ANK_REP_REGION"/>
    <property type="match status" value="1"/>
</dbReference>
<dbReference type="OMA" id="SECIRRM"/>
<dbReference type="GO" id="GO:0016567">
    <property type="term" value="P:protein ubiquitination"/>
    <property type="evidence" value="ECO:0007669"/>
    <property type="project" value="TreeGrafter"/>
</dbReference>
<keyword evidence="3 4" id="KW-0040">ANK repeat</keyword>
<sequence length="154" mass="16680">MGSTLWIPYLTVKDDNVRVGKRSNDCTVLVHINNLSGSIDEPIEVSIAINPASRGANLEAKDEDEALPLHDASAGGFTDIVRLLINTANNSDCVNRMLETVDSEGDTPLHHAARGEHKDVVDLLLAAGASLTKTNLYGKTPGELSDPWWMRGEF</sequence>
<evidence type="ECO:0000256" key="1">
    <source>
        <dbReference type="ARBA" id="ARBA00005949"/>
    </source>
</evidence>
<dbReference type="OrthoDB" id="194358at2759"/>
<protein>
    <submittedName>
        <fullName evidence="5">Ankyrin repeat</fullName>
    </submittedName>
</protein>
<dbReference type="AlphaFoldDB" id="A0A200RA13"/>
<dbReference type="GO" id="GO:0045732">
    <property type="term" value="P:positive regulation of protein catabolic process"/>
    <property type="evidence" value="ECO:0007669"/>
    <property type="project" value="TreeGrafter"/>
</dbReference>
<evidence type="ECO:0000256" key="3">
    <source>
        <dbReference type="ARBA" id="ARBA00023043"/>
    </source>
</evidence>
<organism evidence="5 6">
    <name type="scientific">Macleaya cordata</name>
    <name type="common">Five-seeded plume-poppy</name>
    <name type="synonym">Bocconia cordata</name>
    <dbReference type="NCBI Taxonomy" id="56857"/>
    <lineage>
        <taxon>Eukaryota</taxon>
        <taxon>Viridiplantae</taxon>
        <taxon>Streptophyta</taxon>
        <taxon>Embryophyta</taxon>
        <taxon>Tracheophyta</taxon>
        <taxon>Spermatophyta</taxon>
        <taxon>Magnoliopsida</taxon>
        <taxon>Ranunculales</taxon>
        <taxon>Papaveraceae</taxon>
        <taxon>Papaveroideae</taxon>
        <taxon>Macleaya</taxon>
    </lineage>
</organism>
<comment type="similarity">
    <text evidence="1">Belongs to the ankyrin SOCS box (ASB) family.</text>
</comment>
<dbReference type="PANTHER" id="PTHR24136">
    <property type="entry name" value="SOWAH (DROSOPHILA) HOMOLOG"/>
    <property type="match status" value="1"/>
</dbReference>
<accession>A0A200RA13</accession>
<evidence type="ECO:0000256" key="4">
    <source>
        <dbReference type="PROSITE-ProRule" id="PRU00023"/>
    </source>
</evidence>
<dbReference type="Pfam" id="PF12796">
    <property type="entry name" value="Ank_2"/>
    <property type="match status" value="1"/>
</dbReference>